<evidence type="ECO:0000256" key="3">
    <source>
        <dbReference type="ARBA" id="ARBA00022691"/>
    </source>
</evidence>
<evidence type="ECO:0000256" key="7">
    <source>
        <dbReference type="RuleBase" id="RU000416"/>
    </source>
</evidence>
<evidence type="ECO:0000256" key="6">
    <source>
        <dbReference type="PROSITE-ProRule" id="PRU01016"/>
    </source>
</evidence>
<name>A0A238L1M9_9RHOB</name>
<sequence length="315" mass="34987">MRVVSLFSGAGGLDLGLIQSGHKIVWANDFDADCVRTYAHNIGNHAILAPIENVPSEEIPNCDVVVGGFPCQGFSQANRLRVGDDPRNSLYKEFLRVTTDKQPKWFLAENVRGILSLDGGHAIKKIEDDFSRAGYRVQKRLFNTADYGVPQSRRRVIIAGTRKDLPETLDYRYPEPTHDAKGSGNLKKWVSVGTALADIPEPESDHQLLNHICSLYKVTNRNFTGHRTTNPDMPSPTILARGNGGGGVCAIQHPKNHRRMSVREQAIIQSFPIDFEFLGQMNSCYRQVGNAVPVLFGKYLGEQLSTLAKMERVSL</sequence>
<keyword evidence="3 6" id="KW-0949">S-adenosyl-L-methionine</keyword>
<feature type="active site" evidence="6">
    <location>
        <position position="71"/>
    </location>
</feature>
<accession>A0A238L1M9</accession>
<proteinExistence type="inferred from homology"/>
<dbReference type="GO" id="GO:0003677">
    <property type="term" value="F:DNA binding"/>
    <property type="evidence" value="ECO:0007669"/>
    <property type="project" value="TreeGrafter"/>
</dbReference>
<evidence type="ECO:0000256" key="1">
    <source>
        <dbReference type="ARBA" id="ARBA00022603"/>
    </source>
</evidence>
<dbReference type="PRINTS" id="PR00105">
    <property type="entry name" value="C5METTRFRASE"/>
</dbReference>
<dbReference type="PROSITE" id="PS51679">
    <property type="entry name" value="SAM_MT_C5"/>
    <property type="match status" value="1"/>
</dbReference>
<dbReference type="NCBIfam" id="TIGR00675">
    <property type="entry name" value="dcm"/>
    <property type="match status" value="1"/>
</dbReference>
<dbReference type="PROSITE" id="PS00094">
    <property type="entry name" value="C5_MTASE_1"/>
    <property type="match status" value="1"/>
</dbReference>
<dbReference type="InterPro" id="IPR001525">
    <property type="entry name" value="C5_MeTfrase"/>
</dbReference>
<keyword evidence="2 6" id="KW-0808">Transferase</keyword>
<comment type="catalytic activity">
    <reaction evidence="5 8">
        <text>a 2'-deoxycytidine in DNA + S-adenosyl-L-methionine = a 5-methyl-2'-deoxycytidine in DNA + S-adenosyl-L-homocysteine + H(+)</text>
        <dbReference type="Rhea" id="RHEA:13681"/>
        <dbReference type="Rhea" id="RHEA-COMP:11369"/>
        <dbReference type="Rhea" id="RHEA-COMP:11370"/>
        <dbReference type="ChEBI" id="CHEBI:15378"/>
        <dbReference type="ChEBI" id="CHEBI:57856"/>
        <dbReference type="ChEBI" id="CHEBI:59789"/>
        <dbReference type="ChEBI" id="CHEBI:85452"/>
        <dbReference type="ChEBI" id="CHEBI:85454"/>
        <dbReference type="EC" id="2.1.1.37"/>
    </reaction>
</comment>
<protein>
    <recommendedName>
        <fullName evidence="8">Cytosine-specific methyltransferase</fullName>
        <ecNumber evidence="8">2.1.1.37</ecNumber>
    </recommendedName>
</protein>
<evidence type="ECO:0000256" key="5">
    <source>
        <dbReference type="ARBA" id="ARBA00047422"/>
    </source>
</evidence>
<dbReference type="Gene3D" id="3.40.50.150">
    <property type="entry name" value="Vaccinia Virus protein VP39"/>
    <property type="match status" value="1"/>
</dbReference>
<dbReference type="Proteomes" id="UP000220836">
    <property type="component" value="Unassembled WGS sequence"/>
</dbReference>
<evidence type="ECO:0000256" key="8">
    <source>
        <dbReference type="RuleBase" id="RU000417"/>
    </source>
</evidence>
<dbReference type="GO" id="GO:0044027">
    <property type="term" value="P:negative regulation of gene expression via chromosomal CpG island methylation"/>
    <property type="evidence" value="ECO:0007669"/>
    <property type="project" value="TreeGrafter"/>
</dbReference>
<dbReference type="EMBL" id="FXYH01000019">
    <property type="protein sequence ID" value="SMX48983.1"/>
    <property type="molecule type" value="Genomic_DNA"/>
</dbReference>
<dbReference type="Pfam" id="PF00145">
    <property type="entry name" value="DNA_methylase"/>
    <property type="match status" value="2"/>
</dbReference>
<evidence type="ECO:0000256" key="2">
    <source>
        <dbReference type="ARBA" id="ARBA00022679"/>
    </source>
</evidence>
<organism evidence="9 10">
    <name type="scientific">Pelagimonas varians</name>
    <dbReference type="NCBI Taxonomy" id="696760"/>
    <lineage>
        <taxon>Bacteria</taxon>
        <taxon>Pseudomonadati</taxon>
        <taxon>Pseudomonadota</taxon>
        <taxon>Alphaproteobacteria</taxon>
        <taxon>Rhodobacterales</taxon>
        <taxon>Roseobacteraceae</taxon>
        <taxon>Pelagimonas</taxon>
    </lineage>
</organism>
<dbReference type="GO" id="GO:0003886">
    <property type="term" value="F:DNA (cytosine-5-)-methyltransferase activity"/>
    <property type="evidence" value="ECO:0007669"/>
    <property type="project" value="UniProtKB-EC"/>
</dbReference>
<gene>
    <name evidence="9" type="primary">bspRIM_2</name>
    <name evidence="9" type="ORF">PEV8663_04052</name>
</gene>
<dbReference type="Gene3D" id="3.90.120.10">
    <property type="entry name" value="DNA Methylase, subunit A, domain 2"/>
    <property type="match status" value="1"/>
</dbReference>
<keyword evidence="4" id="KW-0680">Restriction system</keyword>
<reference evidence="9 10" key="1">
    <citation type="submission" date="2017-05" db="EMBL/GenBank/DDBJ databases">
        <authorList>
            <person name="Song R."/>
            <person name="Chenine A.L."/>
            <person name="Ruprecht R.M."/>
        </authorList>
    </citation>
    <scope>NUCLEOTIDE SEQUENCE [LARGE SCALE GENOMIC DNA]</scope>
    <source>
        <strain evidence="9 10">CECT 8663</strain>
    </source>
</reference>
<dbReference type="OrthoDB" id="9813719at2"/>
<dbReference type="GO" id="GO:0032259">
    <property type="term" value="P:methylation"/>
    <property type="evidence" value="ECO:0007669"/>
    <property type="project" value="UniProtKB-KW"/>
</dbReference>
<dbReference type="PANTHER" id="PTHR10629:SF52">
    <property type="entry name" value="DNA (CYTOSINE-5)-METHYLTRANSFERASE 1"/>
    <property type="match status" value="1"/>
</dbReference>
<dbReference type="GO" id="GO:0009307">
    <property type="term" value="P:DNA restriction-modification system"/>
    <property type="evidence" value="ECO:0007669"/>
    <property type="project" value="UniProtKB-KW"/>
</dbReference>
<dbReference type="InterPro" id="IPR050390">
    <property type="entry name" value="C5-Methyltransferase"/>
</dbReference>
<dbReference type="CDD" id="cd00315">
    <property type="entry name" value="Cyt_C5_DNA_methylase"/>
    <property type="match status" value="1"/>
</dbReference>
<evidence type="ECO:0000313" key="10">
    <source>
        <dbReference type="Proteomes" id="UP000220836"/>
    </source>
</evidence>
<dbReference type="EC" id="2.1.1.37" evidence="8"/>
<comment type="similarity">
    <text evidence="6 7">Belongs to the class I-like SAM-binding methyltransferase superfamily. C5-methyltransferase family.</text>
</comment>
<dbReference type="AlphaFoldDB" id="A0A238L1M9"/>
<dbReference type="InterPro" id="IPR029063">
    <property type="entry name" value="SAM-dependent_MTases_sf"/>
</dbReference>
<evidence type="ECO:0000313" key="9">
    <source>
        <dbReference type="EMBL" id="SMX48983.1"/>
    </source>
</evidence>
<keyword evidence="1 6" id="KW-0489">Methyltransferase</keyword>
<dbReference type="InterPro" id="IPR018117">
    <property type="entry name" value="C5_DNA_meth_AS"/>
</dbReference>
<evidence type="ECO:0000256" key="4">
    <source>
        <dbReference type="ARBA" id="ARBA00022747"/>
    </source>
</evidence>
<keyword evidence="10" id="KW-1185">Reference proteome</keyword>
<dbReference type="PANTHER" id="PTHR10629">
    <property type="entry name" value="CYTOSINE-SPECIFIC METHYLTRANSFERASE"/>
    <property type="match status" value="1"/>
</dbReference>
<dbReference type="SUPFAM" id="SSF53335">
    <property type="entry name" value="S-adenosyl-L-methionine-dependent methyltransferases"/>
    <property type="match status" value="1"/>
</dbReference>